<accession>A0ACB8BIJ0</accession>
<proteinExistence type="predicted"/>
<protein>
    <submittedName>
        <fullName evidence="1">Uncharacterized protein</fullName>
    </submittedName>
</protein>
<evidence type="ECO:0000313" key="2">
    <source>
        <dbReference type="Proteomes" id="UP000790709"/>
    </source>
</evidence>
<dbReference type="EMBL" id="MU266400">
    <property type="protein sequence ID" value="KAH7925514.1"/>
    <property type="molecule type" value="Genomic_DNA"/>
</dbReference>
<organism evidence="1 2">
    <name type="scientific">Leucogyrophana mollusca</name>
    <dbReference type="NCBI Taxonomy" id="85980"/>
    <lineage>
        <taxon>Eukaryota</taxon>
        <taxon>Fungi</taxon>
        <taxon>Dikarya</taxon>
        <taxon>Basidiomycota</taxon>
        <taxon>Agaricomycotina</taxon>
        <taxon>Agaricomycetes</taxon>
        <taxon>Agaricomycetidae</taxon>
        <taxon>Boletales</taxon>
        <taxon>Boletales incertae sedis</taxon>
        <taxon>Leucogyrophana</taxon>
    </lineage>
</organism>
<comment type="caution">
    <text evidence="1">The sequence shown here is derived from an EMBL/GenBank/DDBJ whole genome shotgun (WGS) entry which is preliminary data.</text>
</comment>
<sequence>MPGCLPVPGCLLRSTIPASSAAIHGADSSYSASVFRKRRPTKCLRAGTSSGTGKSLAGVRRYHSDVAEHRDVEVPSRRHQTLTLLHKTASLLPRALPTTDGSDSIESSRFWEDVLTSAGSELSSRAAPDACLRIAVCGVDEWSGSRDLITALLEDPFTSDETYSDIVRNRWKNHPHSIVIEHGSSTALANHSEEARLSVPSPWLQHFSFPVQLCEYPALSSGSGRYSHKLVDGDVLVLLWNALTTPLPALVASVGHLLRRPNTFLVISPSTSSDHLLTHVAKTLSDTGIKPGKILSIDPARALSGLSSLKSNPTSPTAVLKYQDDFLGSQLSTLSQSLAEYFGAGGSDNASLARLRTQTALAQIRSALEAGSASVARAHGAINVVCEGARELRRRVEELRARVELEVLGASGDTGRVEKALKDGTKEMQILLDSLSWWKMLWRVDEVGVMVGGALDKHWCKELESQLMMQTGRLSSEQQVLASSTFAFLSTLVPPSPSSAFHSPLLVNQLQQLTSSPTYALTPTSLIKPIHSRRAQLIEHTTTRLHRNAQSAVLGTFGGVFGGAGVGWWLTFGEGFVALGTGAGAESAVGVGMLVAVGGMRWAVGKWEKAKRRWMQDLERVGDGSSLRFTFAVQANLQRIVDDNVTVVPVTACGRLHELITKRQEEVDQIKDDLNALEAELDTLNGHNS</sequence>
<name>A0ACB8BIJ0_9AGAM</name>
<keyword evidence="2" id="KW-1185">Reference proteome</keyword>
<reference evidence="1" key="1">
    <citation type="journal article" date="2021" name="New Phytol.">
        <title>Evolutionary innovations through gain and loss of genes in the ectomycorrhizal Boletales.</title>
        <authorList>
            <person name="Wu G."/>
            <person name="Miyauchi S."/>
            <person name="Morin E."/>
            <person name="Kuo A."/>
            <person name="Drula E."/>
            <person name="Varga T."/>
            <person name="Kohler A."/>
            <person name="Feng B."/>
            <person name="Cao Y."/>
            <person name="Lipzen A."/>
            <person name="Daum C."/>
            <person name="Hundley H."/>
            <person name="Pangilinan J."/>
            <person name="Johnson J."/>
            <person name="Barry K."/>
            <person name="LaButti K."/>
            <person name="Ng V."/>
            <person name="Ahrendt S."/>
            <person name="Min B."/>
            <person name="Choi I.G."/>
            <person name="Park H."/>
            <person name="Plett J.M."/>
            <person name="Magnuson J."/>
            <person name="Spatafora J.W."/>
            <person name="Nagy L.G."/>
            <person name="Henrissat B."/>
            <person name="Grigoriev I.V."/>
            <person name="Yang Z.L."/>
            <person name="Xu J."/>
            <person name="Martin F.M."/>
        </authorList>
    </citation>
    <scope>NUCLEOTIDE SEQUENCE</scope>
    <source>
        <strain evidence="1">KUC20120723A-06</strain>
    </source>
</reference>
<dbReference type="Proteomes" id="UP000790709">
    <property type="component" value="Unassembled WGS sequence"/>
</dbReference>
<evidence type="ECO:0000313" key="1">
    <source>
        <dbReference type="EMBL" id="KAH7925514.1"/>
    </source>
</evidence>
<gene>
    <name evidence="1" type="ORF">BV22DRAFT_1064712</name>
</gene>